<dbReference type="GO" id="GO:0070813">
    <property type="term" value="P:hydrogen sulfide metabolic process"/>
    <property type="evidence" value="ECO:0007669"/>
    <property type="project" value="TreeGrafter"/>
</dbReference>
<dbReference type="EMBL" id="PEBV01000002">
    <property type="protein sequence ID" value="PTQ54700.1"/>
    <property type="molecule type" value="Genomic_DNA"/>
</dbReference>
<dbReference type="GO" id="GO:0016787">
    <property type="term" value="F:hydrolase activity"/>
    <property type="evidence" value="ECO:0007669"/>
    <property type="project" value="UniProtKB-KW"/>
</dbReference>
<dbReference type="InterPro" id="IPR001763">
    <property type="entry name" value="Rhodanese-like_dom"/>
</dbReference>
<keyword evidence="2" id="KW-0378">Hydrolase</keyword>
<dbReference type="InterPro" id="IPR036873">
    <property type="entry name" value="Rhodanese-like_dom_sf"/>
</dbReference>
<dbReference type="SUPFAM" id="SSF52821">
    <property type="entry name" value="Rhodanese/Cell cycle control phosphatase"/>
    <property type="match status" value="1"/>
</dbReference>
<feature type="domain" description="Rhodanese" evidence="1">
    <location>
        <begin position="22"/>
        <end position="117"/>
    </location>
</feature>
<reference evidence="2 3" key="1">
    <citation type="submission" date="2017-08" db="EMBL/GenBank/DDBJ databases">
        <title>Burning lignite coal seam in the remote Altai Mountains harbors a hydrogen-driven thermophilic microbial community.</title>
        <authorList>
            <person name="Kadnikov V.V."/>
            <person name="Mardanov A.V."/>
            <person name="Ivasenko D."/>
            <person name="Beletsky A.V."/>
            <person name="Karnachuk O.V."/>
            <person name="Ravin N.V."/>
        </authorList>
    </citation>
    <scope>NUCLEOTIDE SEQUENCE [LARGE SCALE GENOMIC DNA]</scope>
    <source>
        <strain evidence="2">AL33</strain>
    </source>
</reference>
<dbReference type="Gene3D" id="3.40.250.10">
    <property type="entry name" value="Rhodanese-like domain"/>
    <property type="match status" value="1"/>
</dbReference>
<evidence type="ECO:0000313" key="3">
    <source>
        <dbReference type="Proteomes" id="UP000244180"/>
    </source>
</evidence>
<proteinExistence type="predicted"/>
<dbReference type="GO" id="GO:0050313">
    <property type="term" value="F:sulfur dioxygenase activity"/>
    <property type="evidence" value="ECO:0007669"/>
    <property type="project" value="InterPro"/>
</dbReference>
<dbReference type="GO" id="GO:0006749">
    <property type="term" value="P:glutathione metabolic process"/>
    <property type="evidence" value="ECO:0007669"/>
    <property type="project" value="InterPro"/>
</dbReference>
<accession>A0A2T5GEU8</accession>
<dbReference type="Pfam" id="PF00581">
    <property type="entry name" value="Rhodanese"/>
    <property type="match status" value="1"/>
</dbReference>
<dbReference type="AlphaFoldDB" id="A0A2T5GEU8"/>
<sequence>MVRETKPVPTIPIDELVKRMHGDEDVFILDVRNADDYAGWKIEGERVRSVNIPYFDFLDDDESVFARLPKDKEIHVVCAKGGSSAYVTELLTARGYRAVSVEGGMEAWSQSLHPVVVHEDEKLKVIQFNRLGKGCLSYFIVSEGEALVVDALRRVDFYEDFARQNGWTIRHVVDTHIHADHISGGRRLADRVGAPYFVSSYDIFTHQGALRFEPLEQHKTLRVGAVDVDVIVIPTPGHTPGSTSLLVDNRFFLSGDTVFVSGLGRPDLGGKVSEWAQDLYDTVSNKLKALSDDVIVLPAHYSHHTEINARGVVGARLGDLRRINELLREIDREAFTAAVEASASTERPPNFEKIIAINVGKLTVAPEEEIELEIGPNRCAVHRATA</sequence>
<dbReference type="InterPro" id="IPR051682">
    <property type="entry name" value="Mito_Persulfide_Diox"/>
</dbReference>
<comment type="caution">
    <text evidence="2">The sequence shown here is derived from an EMBL/GenBank/DDBJ whole genome shotgun (WGS) entry which is preliminary data.</text>
</comment>
<gene>
    <name evidence="2" type="ORF">HSCHL_2291</name>
</gene>
<dbReference type="InterPro" id="IPR001279">
    <property type="entry name" value="Metallo-B-lactamas"/>
</dbReference>
<dbReference type="PANTHER" id="PTHR43084:SF7">
    <property type="entry name" value="BETA-LACTAMASE DOMAIN PROTEIN"/>
    <property type="match status" value="1"/>
</dbReference>
<dbReference type="InterPro" id="IPR044528">
    <property type="entry name" value="POD-like_MBL-fold"/>
</dbReference>
<name>A0A2T5GEU8_HYDSH</name>
<dbReference type="Proteomes" id="UP000244180">
    <property type="component" value="Unassembled WGS sequence"/>
</dbReference>
<dbReference type="Gene3D" id="3.60.15.10">
    <property type="entry name" value="Ribonuclease Z/Hydroxyacylglutathione hydrolase-like"/>
    <property type="match status" value="1"/>
</dbReference>
<evidence type="ECO:0000313" key="2">
    <source>
        <dbReference type="EMBL" id="PTQ54700.1"/>
    </source>
</evidence>
<dbReference type="PANTHER" id="PTHR43084">
    <property type="entry name" value="PERSULFIDE DIOXYGENASE ETHE1"/>
    <property type="match status" value="1"/>
</dbReference>
<dbReference type="SMART" id="SM00450">
    <property type="entry name" value="RHOD"/>
    <property type="match status" value="1"/>
</dbReference>
<organism evidence="2 3">
    <name type="scientific">Hydrogenibacillus schlegelii</name>
    <name type="common">Bacillus schlegelii</name>
    <dbReference type="NCBI Taxonomy" id="1484"/>
    <lineage>
        <taxon>Bacteria</taxon>
        <taxon>Bacillati</taxon>
        <taxon>Bacillota</taxon>
        <taxon>Bacilli</taxon>
        <taxon>Bacillales</taxon>
        <taxon>Bacillales Family X. Incertae Sedis</taxon>
        <taxon>Hydrogenibacillus</taxon>
    </lineage>
</organism>
<dbReference type="InterPro" id="IPR036866">
    <property type="entry name" value="RibonucZ/Hydroxyglut_hydro"/>
</dbReference>
<dbReference type="PROSITE" id="PS50206">
    <property type="entry name" value="RHODANESE_3"/>
    <property type="match status" value="1"/>
</dbReference>
<dbReference type="CDD" id="cd07724">
    <property type="entry name" value="POD-like_MBL-fold"/>
    <property type="match status" value="1"/>
</dbReference>
<evidence type="ECO:0000259" key="1">
    <source>
        <dbReference type="PROSITE" id="PS50206"/>
    </source>
</evidence>
<dbReference type="SMART" id="SM00849">
    <property type="entry name" value="Lactamase_B"/>
    <property type="match status" value="1"/>
</dbReference>
<dbReference type="SUPFAM" id="SSF56281">
    <property type="entry name" value="Metallo-hydrolase/oxidoreductase"/>
    <property type="match status" value="1"/>
</dbReference>
<protein>
    <submittedName>
        <fullName evidence="2">Zn-dependent hydroxyacylglutathione hydrolase</fullName>
    </submittedName>
</protein>
<dbReference type="Pfam" id="PF00753">
    <property type="entry name" value="Lactamase_B"/>
    <property type="match status" value="1"/>
</dbReference>
<dbReference type="RefSeq" id="WP_272999479.1">
    <property type="nucleotide sequence ID" value="NZ_PEBV01000002.1"/>
</dbReference>